<feature type="compositionally biased region" description="Pro residues" evidence="2">
    <location>
        <begin position="683"/>
        <end position="694"/>
    </location>
</feature>
<feature type="transmembrane region" description="Helical" evidence="3">
    <location>
        <begin position="16"/>
        <end position="40"/>
    </location>
</feature>
<proteinExistence type="predicted"/>
<comment type="caution">
    <text evidence="4">The sequence shown here is derived from an EMBL/GenBank/DDBJ whole genome shotgun (WGS) entry which is preliminary data.</text>
</comment>
<feature type="compositionally biased region" description="Low complexity" evidence="2">
    <location>
        <begin position="545"/>
        <end position="560"/>
    </location>
</feature>
<dbReference type="AlphaFoldDB" id="A0A8H6KIY9"/>
<evidence type="ECO:0000256" key="2">
    <source>
        <dbReference type="SAM" id="MobiDB-lite"/>
    </source>
</evidence>
<feature type="region of interest" description="Disordered" evidence="2">
    <location>
        <begin position="736"/>
        <end position="791"/>
    </location>
</feature>
<feature type="compositionally biased region" description="Basic and acidic residues" evidence="2">
    <location>
        <begin position="738"/>
        <end position="752"/>
    </location>
</feature>
<keyword evidence="1" id="KW-0175">Coiled coil</keyword>
<feature type="compositionally biased region" description="Low complexity" evidence="2">
    <location>
        <begin position="513"/>
        <end position="536"/>
    </location>
</feature>
<dbReference type="Proteomes" id="UP000654918">
    <property type="component" value="Unassembled WGS sequence"/>
</dbReference>
<feature type="compositionally biased region" description="Low complexity" evidence="2">
    <location>
        <begin position="757"/>
        <end position="768"/>
    </location>
</feature>
<sequence length="917" mass="98126">MLTYIAKEITERVNTVFVACLDNCPIPFIVALILLSLLLVTEMDSIYTLTSQKLALMLRSITHSISVEVTAAIEPDSVPDSHDEKPGTAGPRPGIPGEPDIPHPEVCRPNPAEADETHCVSASCIAEREELEKEKDDLVEENHGLRAEIERLKRQLQHRERSLMEVDFGRTTPAQTSSATRRETKTAKLRRIHIKKDDAKDVFGPTVTATVSSILSSAVSSSTPAPAPTSPFLSSPICSPALAAISRPSPAPASPSPAAVSSFVVSQISSPVPAAFVAPVETPATVPASPDSVEITQAVDAEAHAVAPASPISIASSSPPASPIANPHAVELPLMGSPSPKPESRAVHVSAPFAARYKAKELESLNLNPEKQPQEFAPVPGSPPTTQPIESGYEEEHMDVDKDSSWDEQEMDVDGEAAAPLFVGSDVDIYDASPSPSPRGNDEDMEMVFLPEPVQEAVDREVEMGFGHDSSPTLPSPPRPFSMPANAFQSPSPQRSSSPSLQLSPTSLPPSSPSLQVSPTSVVRSSPSLQLSPSSVMHSSPLAQPSPDSFALSSPAPLSPVREEEEAVREVMPSPPPATPTPASRDYAALRPRPPPGVVRRPARSANPLLVPNRRKPKPQTTTRPKDAPCAQLGPDGRAIPSPRPSPATRPAGLSTPTATGSTANASPSPRTVTNISFFPIASQPPPPTPGPPRLRPTNPAVKRTHSASCAAVSTPVFGFEGRAMAPLPARAAVPRSAADEDVRRKAAERSRHAWRAAEQQSSQADAARAAEEAPRQRMPPVGGQTSENEMESINHSVLTVGSDEVARELGHIFQPLWSIIDARAISRYGQRSLRQLAVRRWTEALEDDEYPRGTPLTRMQFERLVGGWMEAFIEDLVAKRILSGMTTTLKRSLIYGGVMSTNKAAFHRLRSEVQQD</sequence>
<dbReference type="EMBL" id="WIGO01000069">
    <property type="protein sequence ID" value="KAF6832449.1"/>
    <property type="molecule type" value="Genomic_DNA"/>
</dbReference>
<accession>A0A8H6KIY9</accession>
<gene>
    <name evidence="4" type="ORF">CPLU01_06132</name>
</gene>
<evidence type="ECO:0000256" key="3">
    <source>
        <dbReference type="SAM" id="Phobius"/>
    </source>
</evidence>
<organism evidence="4 5">
    <name type="scientific">Colletotrichum plurivorum</name>
    <dbReference type="NCBI Taxonomy" id="2175906"/>
    <lineage>
        <taxon>Eukaryota</taxon>
        <taxon>Fungi</taxon>
        <taxon>Dikarya</taxon>
        <taxon>Ascomycota</taxon>
        <taxon>Pezizomycotina</taxon>
        <taxon>Sordariomycetes</taxon>
        <taxon>Hypocreomycetidae</taxon>
        <taxon>Glomerellales</taxon>
        <taxon>Glomerellaceae</taxon>
        <taxon>Colletotrichum</taxon>
        <taxon>Colletotrichum orchidearum species complex</taxon>
    </lineage>
</organism>
<protein>
    <submittedName>
        <fullName evidence="4">Uncharacterized protein</fullName>
    </submittedName>
</protein>
<keyword evidence="3" id="KW-1133">Transmembrane helix</keyword>
<feature type="region of interest" description="Disordered" evidence="2">
    <location>
        <begin position="366"/>
        <end position="694"/>
    </location>
</feature>
<reference evidence="4" key="1">
    <citation type="journal article" date="2020" name="Phytopathology">
        <title>Genome Sequence Resources of Colletotrichum truncatum, C. plurivorum, C. musicola, and C. sojae: Four Species Pathogenic to Soybean (Glycine max).</title>
        <authorList>
            <person name="Rogerio F."/>
            <person name="Boufleur T.R."/>
            <person name="Ciampi-Guillardi M."/>
            <person name="Sukno S.A."/>
            <person name="Thon M.R."/>
            <person name="Massola Junior N.S."/>
            <person name="Baroncelli R."/>
        </authorList>
    </citation>
    <scope>NUCLEOTIDE SEQUENCE</scope>
    <source>
        <strain evidence="4">LFN00145</strain>
    </source>
</reference>
<feature type="compositionally biased region" description="Acidic residues" evidence="2">
    <location>
        <begin position="406"/>
        <end position="415"/>
    </location>
</feature>
<name>A0A8H6KIY9_9PEZI</name>
<feature type="region of interest" description="Disordered" evidence="2">
    <location>
        <begin position="73"/>
        <end position="113"/>
    </location>
</feature>
<feature type="region of interest" description="Disordered" evidence="2">
    <location>
        <begin position="170"/>
        <end position="189"/>
    </location>
</feature>
<dbReference type="CDD" id="cd14686">
    <property type="entry name" value="bZIP"/>
    <property type="match status" value="1"/>
</dbReference>
<feature type="compositionally biased region" description="Polar residues" evidence="2">
    <location>
        <begin position="655"/>
        <end position="677"/>
    </location>
</feature>
<feature type="coiled-coil region" evidence="1">
    <location>
        <begin position="121"/>
        <end position="162"/>
    </location>
</feature>
<keyword evidence="3" id="KW-0812">Transmembrane</keyword>
<evidence type="ECO:0000313" key="4">
    <source>
        <dbReference type="EMBL" id="KAF6832449.1"/>
    </source>
</evidence>
<keyword evidence="5" id="KW-1185">Reference proteome</keyword>
<keyword evidence="3" id="KW-0472">Membrane</keyword>
<evidence type="ECO:0000256" key="1">
    <source>
        <dbReference type="SAM" id="Coils"/>
    </source>
</evidence>
<evidence type="ECO:0000313" key="5">
    <source>
        <dbReference type="Proteomes" id="UP000654918"/>
    </source>
</evidence>
<feature type="compositionally biased region" description="Low complexity" evidence="2">
    <location>
        <begin position="489"/>
        <end position="506"/>
    </location>
</feature>